<dbReference type="AlphaFoldDB" id="A0A8H7CRH3"/>
<dbReference type="Proteomes" id="UP000620124">
    <property type="component" value="Unassembled WGS sequence"/>
</dbReference>
<dbReference type="OrthoDB" id="2501483at2759"/>
<feature type="domain" description="CxC6 like cysteine cluster associated with KDZ" evidence="2">
    <location>
        <begin position="360"/>
        <end position="423"/>
    </location>
</feature>
<evidence type="ECO:0000259" key="2">
    <source>
        <dbReference type="Pfam" id="PF18721"/>
    </source>
</evidence>
<gene>
    <name evidence="3" type="ORF">MVEN_01567600</name>
</gene>
<evidence type="ECO:0008006" key="5">
    <source>
        <dbReference type="Google" id="ProtNLM"/>
    </source>
</evidence>
<dbReference type="InterPro" id="IPR040898">
    <property type="entry name" value="CxC6"/>
</dbReference>
<feature type="domain" description="CxC5 like cysteine cluster associated with KDZ" evidence="1">
    <location>
        <begin position="139"/>
        <end position="258"/>
    </location>
</feature>
<proteinExistence type="predicted"/>
<name>A0A8H7CRH3_9AGAR</name>
<evidence type="ECO:0000313" key="3">
    <source>
        <dbReference type="EMBL" id="KAF7345491.1"/>
    </source>
</evidence>
<dbReference type="EMBL" id="JACAZI010000013">
    <property type="protein sequence ID" value="KAF7345491.1"/>
    <property type="molecule type" value="Genomic_DNA"/>
</dbReference>
<dbReference type="InterPro" id="IPR041539">
    <property type="entry name" value="CxC5"/>
</dbReference>
<sequence>MVDLGSLNAWARRAHEPIPLSRCSQSAMNLQPLISAQQQYPSLSGVDFHELNSFLRMARLARPLIEFQQKDRRRPPDFLHGGLLELLAASISETNLSLVQTCWAVFKEIIWTHPEVVPTENEVIKYNNAALCRGTSFGHLLPPVRVCQDPSCSKHRACEDIMTLSEPMTHKSTLHTLRNGALPVYTTSLYCRGCHRRYYHNYYVHKKSSLRTYYGGVPQNIQVAQHFFFESPLLELFANGMVFGWLSSSNWARIYNSALAGMRSHIVNNKVAFGSVVQDHIPPPPAGWNLDIRPKDVLNGFLLYSLLLEKAERRGVLVLPHDEATHNDRLIPALAERNKAMEGIGQEAYPHALKIQTAHCDGDTIGHRCCKHMTAKIPLASNRQHFCPDHQHVKLKCAVTDCRTDVADGHRTCNNLDHRALETAYFTRGKSLYKLRSRLKKAGVAVPAQSVPDSEDSYDDDDDEVIIESGRDGPVEVDCDGKPEGGNRKIEKTLENKAETMDAVCFGRRRGYG</sequence>
<dbReference type="Pfam" id="PF18721">
    <property type="entry name" value="CxC6"/>
    <property type="match status" value="1"/>
</dbReference>
<evidence type="ECO:0000259" key="1">
    <source>
        <dbReference type="Pfam" id="PF18718"/>
    </source>
</evidence>
<evidence type="ECO:0000313" key="4">
    <source>
        <dbReference type="Proteomes" id="UP000620124"/>
    </source>
</evidence>
<accession>A0A8H7CRH3</accession>
<organism evidence="3 4">
    <name type="scientific">Mycena venus</name>
    <dbReference type="NCBI Taxonomy" id="2733690"/>
    <lineage>
        <taxon>Eukaryota</taxon>
        <taxon>Fungi</taxon>
        <taxon>Dikarya</taxon>
        <taxon>Basidiomycota</taxon>
        <taxon>Agaricomycotina</taxon>
        <taxon>Agaricomycetes</taxon>
        <taxon>Agaricomycetidae</taxon>
        <taxon>Agaricales</taxon>
        <taxon>Marasmiineae</taxon>
        <taxon>Mycenaceae</taxon>
        <taxon>Mycena</taxon>
    </lineage>
</organism>
<reference evidence="3" key="1">
    <citation type="submission" date="2020-05" db="EMBL/GenBank/DDBJ databases">
        <title>Mycena genomes resolve the evolution of fungal bioluminescence.</title>
        <authorList>
            <person name="Tsai I.J."/>
        </authorList>
    </citation>
    <scope>NUCLEOTIDE SEQUENCE</scope>
    <source>
        <strain evidence="3">CCC161011</strain>
    </source>
</reference>
<comment type="caution">
    <text evidence="3">The sequence shown here is derived from an EMBL/GenBank/DDBJ whole genome shotgun (WGS) entry which is preliminary data.</text>
</comment>
<dbReference type="Pfam" id="PF18718">
    <property type="entry name" value="CxC5"/>
    <property type="match status" value="1"/>
</dbReference>
<protein>
    <recommendedName>
        <fullName evidence="5">CxC5 like cysteine cluster associated with KDZ domain-containing protein</fullName>
    </recommendedName>
</protein>
<keyword evidence="4" id="KW-1185">Reference proteome</keyword>